<evidence type="ECO:0000313" key="5">
    <source>
        <dbReference type="EMBL" id="MVO84291.1"/>
    </source>
</evidence>
<dbReference type="InterPro" id="IPR001926">
    <property type="entry name" value="TrpB-like_PALP"/>
</dbReference>
<evidence type="ECO:0000256" key="2">
    <source>
        <dbReference type="ARBA" id="ARBA00022898"/>
    </source>
</evidence>
<dbReference type="InterPro" id="IPR050214">
    <property type="entry name" value="Cys_Synth/Cystath_Beta-Synth"/>
</dbReference>
<dbReference type="Proteomes" id="UP000483802">
    <property type="component" value="Unassembled WGS sequence"/>
</dbReference>
<name>A0A6L6WW70_9ACTN</name>
<protein>
    <submittedName>
        <fullName evidence="5">Pyridoxal-phosphate dependent enzyme</fullName>
    </submittedName>
</protein>
<evidence type="ECO:0000313" key="6">
    <source>
        <dbReference type="Proteomes" id="UP000483802"/>
    </source>
</evidence>
<comment type="cofactor">
    <cofactor evidence="1">
        <name>pyridoxal 5'-phosphate</name>
        <dbReference type="ChEBI" id="CHEBI:597326"/>
    </cofactor>
</comment>
<dbReference type="AlphaFoldDB" id="A0A6L6WW70"/>
<dbReference type="GO" id="GO:1901605">
    <property type="term" value="P:alpha-amino acid metabolic process"/>
    <property type="evidence" value="ECO:0007669"/>
    <property type="project" value="UniProtKB-ARBA"/>
</dbReference>
<dbReference type="Gene3D" id="3.40.50.1100">
    <property type="match status" value="2"/>
</dbReference>
<gene>
    <name evidence="5" type="ORF">GPA10_05755</name>
</gene>
<dbReference type="PANTHER" id="PTHR10314">
    <property type="entry name" value="CYSTATHIONINE BETA-SYNTHASE"/>
    <property type="match status" value="1"/>
</dbReference>
<dbReference type="Pfam" id="PF00291">
    <property type="entry name" value="PALP"/>
    <property type="match status" value="1"/>
</dbReference>
<dbReference type="EMBL" id="WPNZ01000002">
    <property type="protein sequence ID" value="MVO84291.1"/>
    <property type="molecule type" value="Genomic_DNA"/>
</dbReference>
<sequence>MDTPTAAADEHMAEAIGRPDLIRVDDRLICLRFETMKVVSALAAVRHLLDSGAVRRGDTLLDSSSGIYAYALALACHRYGMRCHIIGSTTVDHTLRTQLAVLGAHVEQMPPSSDLKLDQKRRVARVREILRVHPEYHWMRQYHDDVHYLGYRAIAERVRAAVPADGSPLTLVGGVGSGASTGALARYLREGREGSGNRAGPVRLTGVQPFGSVTFGSEHVADPEIIIAGIGSSIPFGNVTHTAYDTVHWLSFHTALTGSVDLLRRHAVFAGLSTGASYAAARWEHARVPGGTTVFIAPDTGHRYVDTVFARHQEAADLDDLAPRTVSSLDELALPWARMEWNGAPAPAQASAGTGTGDGSGWVDVVRPG</sequence>
<keyword evidence="2" id="KW-0663">Pyridoxal phosphate</keyword>
<keyword evidence="6" id="KW-1185">Reference proteome</keyword>
<accession>A0A6L6WW70</accession>
<evidence type="ECO:0000256" key="1">
    <source>
        <dbReference type="ARBA" id="ARBA00001933"/>
    </source>
</evidence>
<feature type="domain" description="Tryptophan synthase beta chain-like PALP" evidence="4">
    <location>
        <begin position="36"/>
        <end position="299"/>
    </location>
</feature>
<feature type="region of interest" description="Disordered" evidence="3">
    <location>
        <begin position="345"/>
        <end position="369"/>
    </location>
</feature>
<evidence type="ECO:0000256" key="3">
    <source>
        <dbReference type="SAM" id="MobiDB-lite"/>
    </source>
</evidence>
<dbReference type="InterPro" id="IPR036052">
    <property type="entry name" value="TrpB-like_PALP_sf"/>
</dbReference>
<proteinExistence type="predicted"/>
<reference evidence="5 6" key="1">
    <citation type="submission" date="2019-11" db="EMBL/GenBank/DDBJ databases">
        <title>Streptomyces typhae sp. nov., a novel endophytic actinomycete isolated from the root of cattail pollen (Typha angustifolia L.).</title>
        <authorList>
            <person name="Peng C."/>
        </authorList>
    </citation>
    <scope>NUCLEOTIDE SEQUENCE [LARGE SCALE GENOMIC DNA]</scope>
    <source>
        <strain evidence="6">p1417</strain>
    </source>
</reference>
<evidence type="ECO:0000259" key="4">
    <source>
        <dbReference type="Pfam" id="PF00291"/>
    </source>
</evidence>
<dbReference type="SUPFAM" id="SSF53686">
    <property type="entry name" value="Tryptophan synthase beta subunit-like PLP-dependent enzymes"/>
    <property type="match status" value="1"/>
</dbReference>
<organism evidence="5 6">
    <name type="scientific">Streptomyces typhae</name>
    <dbReference type="NCBI Taxonomy" id="2681492"/>
    <lineage>
        <taxon>Bacteria</taxon>
        <taxon>Bacillati</taxon>
        <taxon>Actinomycetota</taxon>
        <taxon>Actinomycetes</taxon>
        <taxon>Kitasatosporales</taxon>
        <taxon>Streptomycetaceae</taxon>
        <taxon>Streptomyces</taxon>
    </lineage>
</organism>
<dbReference type="RefSeq" id="WP_157164503.1">
    <property type="nucleotide sequence ID" value="NZ_WPNZ01000002.1"/>
</dbReference>
<comment type="caution">
    <text evidence="5">The sequence shown here is derived from an EMBL/GenBank/DDBJ whole genome shotgun (WGS) entry which is preliminary data.</text>
</comment>